<feature type="compositionally biased region" description="Basic and acidic residues" evidence="1">
    <location>
        <begin position="7"/>
        <end position="20"/>
    </location>
</feature>
<dbReference type="EMBL" id="CAKOFQ010006795">
    <property type="protein sequence ID" value="CAH1972108.1"/>
    <property type="molecule type" value="Genomic_DNA"/>
</dbReference>
<sequence length="107" mass="12976">MTRRKKKDEQEQQEDKDKSYLFKNNENITIEQEVQYLKELLETKNEISLDKERYINQLANENRHLQEDYELTISSIVDKETIITSLGEKMKEFKKWKLLPHTPIVMM</sequence>
<gene>
    <name evidence="2" type="ORF">ACAOBT_LOCUS9823</name>
</gene>
<accession>A0A9P0KG88</accession>
<evidence type="ECO:0000313" key="2">
    <source>
        <dbReference type="EMBL" id="CAH1972108.1"/>
    </source>
</evidence>
<name>A0A9P0KG88_ACAOB</name>
<evidence type="ECO:0000313" key="3">
    <source>
        <dbReference type="Proteomes" id="UP001152888"/>
    </source>
</evidence>
<reference evidence="2" key="1">
    <citation type="submission" date="2022-03" db="EMBL/GenBank/DDBJ databases">
        <authorList>
            <person name="Sayadi A."/>
        </authorList>
    </citation>
    <scope>NUCLEOTIDE SEQUENCE</scope>
</reference>
<comment type="caution">
    <text evidence="2">The sequence shown here is derived from an EMBL/GenBank/DDBJ whole genome shotgun (WGS) entry which is preliminary data.</text>
</comment>
<feature type="region of interest" description="Disordered" evidence="1">
    <location>
        <begin position="1"/>
        <end position="20"/>
    </location>
</feature>
<proteinExistence type="predicted"/>
<dbReference type="AlphaFoldDB" id="A0A9P0KG88"/>
<dbReference type="OrthoDB" id="6772350at2759"/>
<protein>
    <submittedName>
        <fullName evidence="2">Uncharacterized protein</fullName>
    </submittedName>
</protein>
<dbReference type="Proteomes" id="UP001152888">
    <property type="component" value="Unassembled WGS sequence"/>
</dbReference>
<keyword evidence="3" id="KW-1185">Reference proteome</keyword>
<organism evidence="2 3">
    <name type="scientific">Acanthoscelides obtectus</name>
    <name type="common">Bean weevil</name>
    <name type="synonym">Bruchus obtectus</name>
    <dbReference type="NCBI Taxonomy" id="200917"/>
    <lineage>
        <taxon>Eukaryota</taxon>
        <taxon>Metazoa</taxon>
        <taxon>Ecdysozoa</taxon>
        <taxon>Arthropoda</taxon>
        <taxon>Hexapoda</taxon>
        <taxon>Insecta</taxon>
        <taxon>Pterygota</taxon>
        <taxon>Neoptera</taxon>
        <taxon>Endopterygota</taxon>
        <taxon>Coleoptera</taxon>
        <taxon>Polyphaga</taxon>
        <taxon>Cucujiformia</taxon>
        <taxon>Chrysomeloidea</taxon>
        <taxon>Chrysomelidae</taxon>
        <taxon>Bruchinae</taxon>
        <taxon>Bruchini</taxon>
        <taxon>Acanthoscelides</taxon>
    </lineage>
</organism>
<evidence type="ECO:0000256" key="1">
    <source>
        <dbReference type="SAM" id="MobiDB-lite"/>
    </source>
</evidence>